<proteinExistence type="inferred from homology"/>
<dbReference type="RefSeq" id="WP_021325886.1">
    <property type="nucleotide sequence ID" value="NZ_AXDT01000012.1"/>
</dbReference>
<reference evidence="2 3" key="1">
    <citation type="submission" date="2013-10" db="EMBL/GenBank/DDBJ databases">
        <title>Whole Genome Shotgun Sequence of Photorhabdus temperata J3.</title>
        <authorList>
            <person name="Park G.-S."/>
            <person name="Hong S.-J."/>
            <person name="Shin J.-H."/>
        </authorList>
    </citation>
    <scope>NUCLEOTIDE SEQUENCE [LARGE SCALE GENOMIC DNA]</scope>
    <source>
        <strain evidence="2 3">J3</strain>
    </source>
</reference>
<protein>
    <recommendedName>
        <fullName evidence="4">Antitoxin</fullName>
    </recommendedName>
</protein>
<sequence>MLQTILSRRAVSVTEFRKNPIEYVNAGNGEVLAIMSRNEPAFYCIPAKEYGELLQLVENAKVSSAMMITD</sequence>
<comment type="similarity">
    <text evidence="1">Belongs to the phD/YefM antitoxin family.</text>
</comment>
<evidence type="ECO:0000313" key="3">
    <source>
        <dbReference type="Proteomes" id="UP000017133"/>
    </source>
</evidence>
<dbReference type="AlphaFoldDB" id="U7R5N8"/>
<keyword evidence="3" id="KW-1185">Reference proteome</keyword>
<dbReference type="PATRIC" id="fig|1389415.4.peg.236"/>
<evidence type="ECO:0008006" key="4">
    <source>
        <dbReference type="Google" id="ProtNLM"/>
    </source>
</evidence>
<dbReference type="EMBL" id="AXDT01000012">
    <property type="protein sequence ID" value="ERT14915.1"/>
    <property type="molecule type" value="Genomic_DNA"/>
</dbReference>
<accession>U7R5N8</accession>
<dbReference type="SUPFAM" id="SSF143120">
    <property type="entry name" value="YefM-like"/>
    <property type="match status" value="1"/>
</dbReference>
<comment type="caution">
    <text evidence="2">The sequence shown here is derived from an EMBL/GenBank/DDBJ whole genome shotgun (WGS) entry which is preliminary data.</text>
</comment>
<organism evidence="2 3">
    <name type="scientific">Photorhabdus temperata J3</name>
    <dbReference type="NCBI Taxonomy" id="1389415"/>
    <lineage>
        <taxon>Bacteria</taxon>
        <taxon>Pseudomonadati</taxon>
        <taxon>Pseudomonadota</taxon>
        <taxon>Gammaproteobacteria</taxon>
        <taxon>Enterobacterales</taxon>
        <taxon>Morganellaceae</taxon>
        <taxon>Photorhabdus</taxon>
    </lineage>
</organism>
<dbReference type="Proteomes" id="UP000017133">
    <property type="component" value="Unassembled WGS sequence"/>
</dbReference>
<evidence type="ECO:0000313" key="2">
    <source>
        <dbReference type="EMBL" id="ERT14915.1"/>
    </source>
</evidence>
<dbReference type="NCBIfam" id="TIGR01552">
    <property type="entry name" value="phd_fam"/>
    <property type="match status" value="1"/>
</dbReference>
<dbReference type="InterPro" id="IPR036165">
    <property type="entry name" value="YefM-like_sf"/>
</dbReference>
<name>U7R5N8_PHOTE</name>
<evidence type="ECO:0000256" key="1">
    <source>
        <dbReference type="ARBA" id="ARBA00009981"/>
    </source>
</evidence>
<gene>
    <name evidence="2" type="ORF">O185_01240</name>
</gene>